<dbReference type="Pfam" id="PF23559">
    <property type="entry name" value="WHD_DRP"/>
    <property type="match status" value="1"/>
</dbReference>
<evidence type="ECO:0000256" key="5">
    <source>
        <dbReference type="ARBA" id="ARBA00022741"/>
    </source>
</evidence>
<dbReference type="Pfam" id="PF00931">
    <property type="entry name" value="NB-ARC"/>
    <property type="match status" value="1"/>
</dbReference>
<dbReference type="PROSITE" id="PS51752">
    <property type="entry name" value="JACALIN_LECTIN"/>
    <property type="match status" value="1"/>
</dbReference>
<keyword evidence="5" id="KW-0547">Nucleotide-binding</keyword>
<dbReference type="Pfam" id="PF01419">
    <property type="entry name" value="Jacalin"/>
    <property type="match status" value="1"/>
</dbReference>
<feature type="domain" description="Jacalin-type lectin" evidence="8">
    <location>
        <begin position="929"/>
        <end position="1071"/>
    </location>
</feature>
<comment type="similarity">
    <text evidence="1">Belongs to the disease resistance NB-LRR family.</text>
</comment>
<dbReference type="GO" id="GO:0043531">
    <property type="term" value="F:ADP binding"/>
    <property type="evidence" value="ECO:0007669"/>
    <property type="project" value="InterPro"/>
</dbReference>
<name>A0A0E0BJ93_9ORYZ</name>
<protein>
    <recommendedName>
        <fullName evidence="8">Jacalin-type lectin domain-containing protein</fullName>
    </recommendedName>
</protein>
<keyword evidence="2" id="KW-0433">Leucine-rich repeat</keyword>
<dbReference type="GO" id="GO:0042742">
    <property type="term" value="P:defense response to bacterium"/>
    <property type="evidence" value="ECO:0007669"/>
    <property type="project" value="UniProtKB-ARBA"/>
</dbReference>
<dbReference type="Pfam" id="PF18052">
    <property type="entry name" value="Rx_N"/>
    <property type="match status" value="1"/>
</dbReference>
<dbReference type="PRINTS" id="PR00364">
    <property type="entry name" value="DISEASERSIST"/>
</dbReference>
<dbReference type="HOGENOM" id="CLU_000837_25_0_1"/>
<dbReference type="InterPro" id="IPR001229">
    <property type="entry name" value="Jacalin-like_lectin_dom"/>
</dbReference>
<accession>A0A0E0BJ93</accession>
<proteinExistence type="inferred from homology"/>
<dbReference type="InterPro" id="IPR027417">
    <property type="entry name" value="P-loop_NTPase"/>
</dbReference>
<dbReference type="PANTHER" id="PTHR23155:SF1228">
    <property type="entry name" value="NB-ARC DOMAIN CONTAINING PROTEIN, EXPRESSED"/>
    <property type="match status" value="1"/>
</dbReference>
<keyword evidence="7" id="KW-0175">Coiled coil</keyword>
<dbReference type="Gene3D" id="1.10.10.10">
    <property type="entry name" value="Winged helix-like DNA-binding domain superfamily/Winged helix DNA-binding domain"/>
    <property type="match status" value="1"/>
</dbReference>
<dbReference type="InterPro" id="IPR041118">
    <property type="entry name" value="Rx_N"/>
</dbReference>
<evidence type="ECO:0000256" key="3">
    <source>
        <dbReference type="ARBA" id="ARBA00022734"/>
    </source>
</evidence>
<keyword evidence="6" id="KW-0611">Plant defense</keyword>
<dbReference type="Gene3D" id="3.80.10.10">
    <property type="entry name" value="Ribonuclease Inhibitor"/>
    <property type="match status" value="1"/>
</dbReference>
<organism evidence="9">
    <name type="scientific">Oryza glumipatula</name>
    <dbReference type="NCBI Taxonomy" id="40148"/>
    <lineage>
        <taxon>Eukaryota</taxon>
        <taxon>Viridiplantae</taxon>
        <taxon>Streptophyta</taxon>
        <taxon>Embryophyta</taxon>
        <taxon>Tracheophyta</taxon>
        <taxon>Spermatophyta</taxon>
        <taxon>Magnoliopsida</taxon>
        <taxon>Liliopsida</taxon>
        <taxon>Poales</taxon>
        <taxon>Poaceae</taxon>
        <taxon>BOP clade</taxon>
        <taxon>Oryzoideae</taxon>
        <taxon>Oryzeae</taxon>
        <taxon>Oryzinae</taxon>
        <taxon>Oryza</taxon>
    </lineage>
</organism>
<dbReference type="SUPFAM" id="SSF52540">
    <property type="entry name" value="P-loop containing nucleoside triphosphate hydrolases"/>
    <property type="match status" value="1"/>
</dbReference>
<evidence type="ECO:0000313" key="10">
    <source>
        <dbReference type="Proteomes" id="UP000026961"/>
    </source>
</evidence>
<keyword evidence="4" id="KW-0677">Repeat</keyword>
<dbReference type="Gene3D" id="1.10.8.430">
    <property type="entry name" value="Helical domain of apoptotic protease-activating factors"/>
    <property type="match status" value="1"/>
</dbReference>
<dbReference type="eggNOG" id="KOG4658">
    <property type="taxonomic scope" value="Eukaryota"/>
</dbReference>
<evidence type="ECO:0000259" key="8">
    <source>
        <dbReference type="PROSITE" id="PS51752"/>
    </source>
</evidence>
<evidence type="ECO:0000256" key="1">
    <source>
        <dbReference type="ARBA" id="ARBA00008894"/>
    </source>
</evidence>
<dbReference type="GO" id="GO:0009626">
    <property type="term" value="P:plant-type hypersensitive response"/>
    <property type="evidence" value="ECO:0007669"/>
    <property type="project" value="UniProtKB-ARBA"/>
</dbReference>
<evidence type="ECO:0000256" key="6">
    <source>
        <dbReference type="ARBA" id="ARBA00022821"/>
    </source>
</evidence>
<dbReference type="InterPro" id="IPR032675">
    <property type="entry name" value="LRR_dom_sf"/>
</dbReference>
<dbReference type="STRING" id="40148.A0A0E0BJ93"/>
<evidence type="ECO:0000256" key="4">
    <source>
        <dbReference type="ARBA" id="ARBA00022737"/>
    </source>
</evidence>
<sequence>MEVVMEVMIALLPKLETLLTREYKLQRGLADKIQSLKSELEYMHGVLSEPQMTDNTVKIWTKKVRELSYDIEDVIDKFTVHVEVNSWEHGIKGLFDRCLGLFTRATIRRQIATDIEKIHKLVTEEAQRHERYRSTNANQQHVVQDIDPRVPGMYEHSRNLVAISVRKEELSSLLMEQEGTSKRQLKLISIWGVGGLGKTTLAKVTYDQLRHKFDCGAFVSVSHKPNRKRILAHILREVSEGSYPSNETWEAQERINKIRQALSDKRYLIIIDDIWDTTDWTYIQSAFIDLENNCGSRIITTTRVHGVAKSCCSDIDGTIYALKPLSRDDSKQLFYKRVFGSEGSCHPELKETSEKILKKCGGVPLAIIHIASLLANKPRNISEWNNVLNSIGSGLEEGMEDMRQILSISYNALPPELKPCLLYLSVFPEDYSIPIDQLVRRWIAEGFVHGKHDSDLHKIGHSYLNEFIKRSMIQLEATYASIRVHDMILDLITSLSTKENFVTTFDGHQQHADHSKKVRRLSLQNNEQEHNLPHATLNSPHLRSVIVFPGATNLMPPLSNLPVLRVLDVENCHDLENHHIAGVGKLFHLRYLGLRDTNITKLPRQLGNLHCLHTLDLSQTSITELPSTVHLKQLVRLYIEDSVKLPKGIGKLNLLRELSSVGVSSSPNIVTELGNLTELRIIHITLDSGTGTWCKSYEKPLLDSMFKLQKIQKLHIRSFGVPTDFIADFGWFPQHLNDFLGSIPRLPCWMNSSLSNLHQINMSLNILRQEDLQNLGLIPFLYVLHLNIGKIESTEERLVIGTDSSQFQCLYHLSFDSLYAMGLMFVQGALPNLGSLNIMLRARETKDLYGDFNIGLENLCSVREVSVKIGCTGCRRCEVDSAEADIRRAIVNNPNNPTFDITRCFEYELDEVQHLESEETIEEQEQTMPERVGPWGGEGKRNHDIAVAPWRLVSVKVTSGQVVDGIGFSYLDKHGKQYTTPLWGGHGGNVHMIHLAPSEFVTEVSGTCGPFFRFPNVVTSLQLVTNLQSHGPFGEPKGTKFRTRVKQNGSIVGFFGQSTIYLDAIGVYVRP</sequence>
<keyword evidence="3" id="KW-0430">Lectin</keyword>
<dbReference type="Gene3D" id="3.40.50.300">
    <property type="entry name" value="P-loop containing nucleotide triphosphate hydrolases"/>
    <property type="match status" value="1"/>
</dbReference>
<dbReference type="InterPro" id="IPR033734">
    <property type="entry name" value="Jacalin-like_lectin_dom_plant"/>
</dbReference>
<keyword evidence="10" id="KW-1185">Reference proteome</keyword>
<dbReference type="CDD" id="cd09612">
    <property type="entry name" value="Jacalin"/>
    <property type="match status" value="1"/>
</dbReference>
<evidence type="ECO:0000256" key="7">
    <source>
        <dbReference type="ARBA" id="ARBA00023054"/>
    </source>
</evidence>
<dbReference type="SMART" id="SM00915">
    <property type="entry name" value="Jacalin"/>
    <property type="match status" value="1"/>
</dbReference>
<dbReference type="EnsemblPlants" id="OGLUM11G13680.1">
    <property type="protein sequence ID" value="OGLUM11G13680.1"/>
    <property type="gene ID" value="OGLUM11G13680"/>
</dbReference>
<dbReference type="CDD" id="cd14798">
    <property type="entry name" value="RX-CC_like"/>
    <property type="match status" value="1"/>
</dbReference>
<dbReference type="Gene3D" id="2.100.10.30">
    <property type="entry name" value="Jacalin-like lectin domain"/>
    <property type="match status" value="1"/>
</dbReference>
<dbReference type="AlphaFoldDB" id="A0A0E0BJ93"/>
<dbReference type="InterPro" id="IPR036404">
    <property type="entry name" value="Jacalin-like_lectin_dom_sf"/>
</dbReference>
<dbReference type="InterPro" id="IPR002182">
    <property type="entry name" value="NB-ARC"/>
</dbReference>
<dbReference type="Gene3D" id="1.20.5.4130">
    <property type="match status" value="1"/>
</dbReference>
<dbReference type="GO" id="GO:0030246">
    <property type="term" value="F:carbohydrate binding"/>
    <property type="evidence" value="ECO:0007669"/>
    <property type="project" value="UniProtKB-KW"/>
</dbReference>
<evidence type="ECO:0000256" key="2">
    <source>
        <dbReference type="ARBA" id="ARBA00022614"/>
    </source>
</evidence>
<evidence type="ECO:0000313" key="9">
    <source>
        <dbReference type="EnsemblPlants" id="OGLUM11G13680.1"/>
    </source>
</evidence>
<dbReference type="Proteomes" id="UP000026961">
    <property type="component" value="Chromosome 11"/>
</dbReference>
<dbReference type="InterPro" id="IPR055414">
    <property type="entry name" value="LRR_R13L4/SHOC2-like"/>
</dbReference>
<dbReference type="InterPro" id="IPR058922">
    <property type="entry name" value="WHD_DRP"/>
</dbReference>
<dbReference type="SUPFAM" id="SSF52058">
    <property type="entry name" value="L domain-like"/>
    <property type="match status" value="1"/>
</dbReference>
<dbReference type="FunFam" id="1.10.10.10:FF:000322">
    <property type="entry name" value="Probable disease resistance protein At1g63360"/>
    <property type="match status" value="1"/>
</dbReference>
<dbReference type="InterPro" id="IPR038005">
    <property type="entry name" value="RX-like_CC"/>
</dbReference>
<dbReference type="SUPFAM" id="SSF51101">
    <property type="entry name" value="Mannose-binding lectins"/>
    <property type="match status" value="1"/>
</dbReference>
<reference evidence="9" key="1">
    <citation type="submission" date="2015-04" db="UniProtKB">
        <authorList>
            <consortium name="EnsemblPlants"/>
        </authorList>
    </citation>
    <scope>IDENTIFICATION</scope>
</reference>
<dbReference type="Gramene" id="OGLUM11G13680.1">
    <property type="protein sequence ID" value="OGLUM11G13680.1"/>
    <property type="gene ID" value="OGLUM11G13680"/>
</dbReference>
<dbReference type="InterPro" id="IPR036388">
    <property type="entry name" value="WH-like_DNA-bd_sf"/>
</dbReference>
<dbReference type="InterPro" id="IPR042197">
    <property type="entry name" value="Apaf_helical"/>
</dbReference>
<dbReference type="InterPro" id="IPR044974">
    <property type="entry name" value="Disease_R_plants"/>
</dbReference>
<dbReference type="Pfam" id="PF23598">
    <property type="entry name" value="LRR_14"/>
    <property type="match status" value="1"/>
</dbReference>
<dbReference type="PANTHER" id="PTHR23155">
    <property type="entry name" value="DISEASE RESISTANCE PROTEIN RP"/>
    <property type="match status" value="1"/>
</dbReference>
<dbReference type="GO" id="GO:0002758">
    <property type="term" value="P:innate immune response-activating signaling pathway"/>
    <property type="evidence" value="ECO:0007669"/>
    <property type="project" value="UniProtKB-ARBA"/>
</dbReference>
<reference evidence="9" key="2">
    <citation type="submission" date="2018-05" db="EMBL/GenBank/DDBJ databases">
        <title>OgluRS3 (Oryza glumaepatula Reference Sequence Version 3).</title>
        <authorList>
            <person name="Zhang J."/>
            <person name="Kudrna D."/>
            <person name="Lee S."/>
            <person name="Talag J."/>
            <person name="Welchert J."/>
            <person name="Wing R.A."/>
        </authorList>
    </citation>
    <scope>NUCLEOTIDE SEQUENCE [LARGE SCALE GENOMIC DNA]</scope>
</reference>